<keyword evidence="2" id="KW-1185">Reference proteome</keyword>
<gene>
    <name evidence="1" type="ORF">LNTAR_01972</name>
</gene>
<dbReference type="STRING" id="313628.LNTAR_01972"/>
<name>A6DP04_9BACT</name>
<evidence type="ECO:0000313" key="2">
    <source>
        <dbReference type="Proteomes" id="UP000004947"/>
    </source>
</evidence>
<evidence type="ECO:0000313" key="1">
    <source>
        <dbReference type="EMBL" id="EDM26536.1"/>
    </source>
</evidence>
<comment type="caution">
    <text evidence="1">The sequence shown here is derived from an EMBL/GenBank/DDBJ whole genome shotgun (WGS) entry which is preliminary data.</text>
</comment>
<dbReference type="RefSeq" id="WP_007279588.1">
    <property type="nucleotide sequence ID" value="NZ_ABCK01000015.1"/>
</dbReference>
<sequence length="242" mass="26691">MSFSLFVNGETDSIIIESSDSTFQSSSHEALSQMLGSASFSVKEADRGFQFEIQDSEAQLEDEVIKANSTTALPSGRELKIGTLTIIASINSTRAEVSGKEDVKSWTARSLIALIILFEILFITVLPSTFTGEENFQREYLLEEISEELDILRRRVQSDLKGHSKKSSMKSGILKDIKEALDGIANDLRLNPKAFSLTDLESTSQNLAACNKLLNRLSYSPVVNEGNISINKQALLDQAFTE</sequence>
<protein>
    <submittedName>
        <fullName evidence="1">Uncharacterized protein</fullName>
    </submittedName>
</protein>
<reference evidence="1 2" key="1">
    <citation type="journal article" date="2010" name="J. Bacteriol.">
        <title>Genome sequence of Lentisphaera araneosa HTCC2155T, the type species of the order Lentisphaerales in the phylum Lentisphaerae.</title>
        <authorList>
            <person name="Thrash J.C."/>
            <person name="Cho J.C."/>
            <person name="Vergin K.L."/>
            <person name="Morris R.M."/>
            <person name="Giovannoni S.J."/>
        </authorList>
    </citation>
    <scope>NUCLEOTIDE SEQUENCE [LARGE SCALE GENOMIC DNA]</scope>
    <source>
        <strain evidence="1 2">HTCC2155</strain>
    </source>
</reference>
<dbReference type="EMBL" id="ABCK01000015">
    <property type="protein sequence ID" value="EDM26536.1"/>
    <property type="molecule type" value="Genomic_DNA"/>
</dbReference>
<organism evidence="1 2">
    <name type="scientific">Lentisphaera araneosa HTCC2155</name>
    <dbReference type="NCBI Taxonomy" id="313628"/>
    <lineage>
        <taxon>Bacteria</taxon>
        <taxon>Pseudomonadati</taxon>
        <taxon>Lentisphaerota</taxon>
        <taxon>Lentisphaeria</taxon>
        <taxon>Lentisphaerales</taxon>
        <taxon>Lentisphaeraceae</taxon>
        <taxon>Lentisphaera</taxon>
    </lineage>
</organism>
<dbReference type="Proteomes" id="UP000004947">
    <property type="component" value="Unassembled WGS sequence"/>
</dbReference>
<proteinExistence type="predicted"/>
<accession>A6DP04</accession>
<dbReference type="AlphaFoldDB" id="A6DP04"/>